<keyword evidence="3" id="KW-1185">Reference proteome</keyword>
<keyword evidence="1" id="KW-0812">Transmembrane</keyword>
<reference evidence="3" key="1">
    <citation type="submission" date="2019-02" db="EMBL/GenBank/DDBJ databases">
        <title>Glaciihabitans arcticus sp. nov., a psychrotolerant bacterium isolated from polar soil.</title>
        <authorList>
            <person name="Dahal R.H."/>
        </authorList>
    </citation>
    <scope>NUCLEOTIDE SEQUENCE [LARGE SCALE GENOMIC DNA]</scope>
    <source>
        <strain evidence="3">RP-3-7</strain>
    </source>
</reference>
<feature type="transmembrane region" description="Helical" evidence="1">
    <location>
        <begin position="108"/>
        <end position="131"/>
    </location>
</feature>
<feature type="transmembrane region" description="Helical" evidence="1">
    <location>
        <begin position="341"/>
        <end position="364"/>
    </location>
</feature>
<feature type="transmembrane region" description="Helical" evidence="1">
    <location>
        <begin position="78"/>
        <end position="102"/>
    </location>
</feature>
<feature type="transmembrane region" description="Helical" evidence="1">
    <location>
        <begin position="249"/>
        <end position="270"/>
    </location>
</feature>
<feature type="transmembrane region" description="Helical" evidence="1">
    <location>
        <begin position="276"/>
        <end position="296"/>
    </location>
</feature>
<feature type="transmembrane region" description="Helical" evidence="1">
    <location>
        <begin position="12"/>
        <end position="32"/>
    </location>
</feature>
<keyword evidence="1" id="KW-1133">Transmembrane helix</keyword>
<proteinExistence type="predicted"/>
<name>A0A4Q9GU48_9MICO</name>
<keyword evidence="1" id="KW-0472">Membrane</keyword>
<dbReference type="AlphaFoldDB" id="A0A4Q9GU48"/>
<dbReference type="RefSeq" id="WP_130981249.1">
    <property type="nucleotide sequence ID" value="NZ_SISG01000001.1"/>
</dbReference>
<organism evidence="2 3">
    <name type="scientific">Glaciihabitans arcticus</name>
    <dbReference type="NCBI Taxonomy" id="2668039"/>
    <lineage>
        <taxon>Bacteria</taxon>
        <taxon>Bacillati</taxon>
        <taxon>Actinomycetota</taxon>
        <taxon>Actinomycetes</taxon>
        <taxon>Micrococcales</taxon>
        <taxon>Microbacteriaceae</taxon>
        <taxon>Glaciihabitans</taxon>
    </lineage>
</organism>
<dbReference type="EMBL" id="SISG01000001">
    <property type="protein sequence ID" value="TBN57138.1"/>
    <property type="molecule type" value="Genomic_DNA"/>
</dbReference>
<accession>A0A4Q9GU48</accession>
<evidence type="ECO:0000256" key="1">
    <source>
        <dbReference type="SAM" id="Phobius"/>
    </source>
</evidence>
<dbReference type="Proteomes" id="UP000294194">
    <property type="component" value="Unassembled WGS sequence"/>
</dbReference>
<comment type="caution">
    <text evidence="2">The sequence shown here is derived from an EMBL/GenBank/DDBJ whole genome shotgun (WGS) entry which is preliminary data.</text>
</comment>
<feature type="transmembrane region" description="Helical" evidence="1">
    <location>
        <begin position="308"/>
        <end position="329"/>
    </location>
</feature>
<evidence type="ECO:0000313" key="3">
    <source>
        <dbReference type="Proteomes" id="UP000294194"/>
    </source>
</evidence>
<gene>
    <name evidence="2" type="ORF">EYE40_06830</name>
</gene>
<protein>
    <submittedName>
        <fullName evidence="2">Uncharacterized protein</fullName>
    </submittedName>
</protein>
<evidence type="ECO:0000313" key="2">
    <source>
        <dbReference type="EMBL" id="TBN57138.1"/>
    </source>
</evidence>
<feature type="transmembrane region" description="Helical" evidence="1">
    <location>
        <begin position="44"/>
        <end position="66"/>
    </location>
</feature>
<sequence>MLDLRDALGGRWASTASGSLALFPPASLLVLLQESTRGVPTPSLLIASAVAQHLCAALVAQAIVATARRRWSVIPIELLVGMWIAVGIARGVVGGLVCIALGDGEGEFLIRITFWISICLVWIPVFGYTAAQLDFRRGLLVAHTAARELRDDALRRSRQSTGELSARLVSAIRDAVAPAISDISHSLAMAGPRLEPAMYRAIGNRIAAISRDADSIIAEGSAASPGPSAPPEETTLLGAAVSFERERPVFSGVLTGIALTAVIVPNALLAEGLPDVAEGLLCVFFTTVVLISLMVVQERIARRSQAHSVAFLVAATLLAGIAGSLLLVYINFGQLDTYDWILAGTLLPGVTASALAISTAMGLASANINTERETVRLVDEARQLEESMASRVDRVRASLADVLHGPLQGRLAACVMALTFHAEERPGPQSERSTIVSESVIAHLESVSRDLDALVASGVVEPAP</sequence>